<evidence type="ECO:0000313" key="2">
    <source>
        <dbReference type="EMBL" id="RRT42215.1"/>
    </source>
</evidence>
<evidence type="ECO:0000313" key="3">
    <source>
        <dbReference type="Proteomes" id="UP000287651"/>
    </source>
</evidence>
<dbReference type="Proteomes" id="UP000287651">
    <property type="component" value="Unassembled WGS sequence"/>
</dbReference>
<name>A0A426XS38_ENSVE</name>
<protein>
    <submittedName>
        <fullName evidence="2">Uncharacterized protein</fullName>
    </submittedName>
</protein>
<gene>
    <name evidence="2" type="ORF">B296_00051447</name>
</gene>
<proteinExistence type="predicted"/>
<sequence>MLSPGRDGRPWTGPCRGGQPRPGPPARGGQVAIGAGWTRGLPPTSAAAHKGHLSARATNCGGGARWKAACE</sequence>
<accession>A0A426XS38</accession>
<dbReference type="AlphaFoldDB" id="A0A426XS38"/>
<organism evidence="2 3">
    <name type="scientific">Ensete ventricosum</name>
    <name type="common">Abyssinian banana</name>
    <name type="synonym">Musa ensete</name>
    <dbReference type="NCBI Taxonomy" id="4639"/>
    <lineage>
        <taxon>Eukaryota</taxon>
        <taxon>Viridiplantae</taxon>
        <taxon>Streptophyta</taxon>
        <taxon>Embryophyta</taxon>
        <taxon>Tracheophyta</taxon>
        <taxon>Spermatophyta</taxon>
        <taxon>Magnoliopsida</taxon>
        <taxon>Liliopsida</taxon>
        <taxon>Zingiberales</taxon>
        <taxon>Musaceae</taxon>
        <taxon>Ensete</taxon>
    </lineage>
</organism>
<comment type="caution">
    <text evidence="2">The sequence shown here is derived from an EMBL/GenBank/DDBJ whole genome shotgun (WGS) entry which is preliminary data.</text>
</comment>
<dbReference type="EMBL" id="AMZH03017995">
    <property type="protein sequence ID" value="RRT42215.1"/>
    <property type="molecule type" value="Genomic_DNA"/>
</dbReference>
<feature type="region of interest" description="Disordered" evidence="1">
    <location>
        <begin position="1"/>
        <end position="50"/>
    </location>
</feature>
<evidence type="ECO:0000256" key="1">
    <source>
        <dbReference type="SAM" id="MobiDB-lite"/>
    </source>
</evidence>
<reference evidence="2 3" key="1">
    <citation type="journal article" date="2014" name="Agronomy (Basel)">
        <title>A Draft Genome Sequence for Ensete ventricosum, the Drought-Tolerant Tree Against Hunger.</title>
        <authorList>
            <person name="Harrison J."/>
            <person name="Moore K.A."/>
            <person name="Paszkiewicz K."/>
            <person name="Jones T."/>
            <person name="Grant M."/>
            <person name="Ambacheew D."/>
            <person name="Muzemil S."/>
            <person name="Studholme D.J."/>
        </authorList>
    </citation>
    <scope>NUCLEOTIDE SEQUENCE [LARGE SCALE GENOMIC DNA]</scope>
</reference>